<reference evidence="4 5" key="1">
    <citation type="submission" date="2016-11" db="EMBL/GenBank/DDBJ databases">
        <authorList>
            <person name="Jaros S."/>
            <person name="Januszkiewicz K."/>
            <person name="Wedrychowicz H."/>
        </authorList>
    </citation>
    <scope>NUCLEOTIDE SEQUENCE [LARGE SCALE GENOMIC DNA]</scope>
    <source>
        <strain evidence="4 5">DSM 9297</strain>
    </source>
</reference>
<dbReference type="InterPro" id="IPR001466">
    <property type="entry name" value="Beta-lactam-related"/>
</dbReference>
<dbReference type="STRING" id="43928.SAMN05443636_3074"/>
<dbReference type="Pfam" id="PF00144">
    <property type="entry name" value="Beta-lactamase"/>
    <property type="match status" value="1"/>
</dbReference>
<dbReference type="AlphaFoldDB" id="A0A1M5UMP7"/>
<organism evidence="4 5">
    <name type="scientific">Halobaculum gomorrense</name>
    <dbReference type="NCBI Taxonomy" id="43928"/>
    <lineage>
        <taxon>Archaea</taxon>
        <taxon>Methanobacteriati</taxon>
        <taxon>Methanobacteriota</taxon>
        <taxon>Stenosarchaea group</taxon>
        <taxon>Halobacteria</taxon>
        <taxon>Halobacteriales</taxon>
        <taxon>Haloferacaceae</taxon>
        <taxon>Halobaculum</taxon>
    </lineage>
</organism>
<dbReference type="GO" id="GO:0016787">
    <property type="term" value="F:hydrolase activity"/>
    <property type="evidence" value="ECO:0007669"/>
    <property type="project" value="UniProtKB-KW"/>
</dbReference>
<protein>
    <submittedName>
        <fullName evidence="4">CubicO group peptidase, beta-lactamase class C family</fullName>
    </submittedName>
</protein>
<dbReference type="SUPFAM" id="SSF56601">
    <property type="entry name" value="beta-lactamase/transpeptidase-like"/>
    <property type="match status" value="1"/>
</dbReference>
<dbReference type="OrthoDB" id="129624at2157"/>
<feature type="domain" description="Beta-lactamase-related" evidence="3">
    <location>
        <begin position="94"/>
        <end position="351"/>
    </location>
</feature>
<keyword evidence="1" id="KW-0378">Hydrolase</keyword>
<proteinExistence type="predicted"/>
<evidence type="ECO:0000313" key="5">
    <source>
        <dbReference type="Proteomes" id="UP000184357"/>
    </source>
</evidence>
<dbReference type="EMBL" id="FQWV01000011">
    <property type="protein sequence ID" value="SHH64221.1"/>
    <property type="molecule type" value="Genomic_DNA"/>
</dbReference>
<accession>A0A1M5UMP7</accession>
<gene>
    <name evidence="4" type="ORF">SAMN05443636_3074</name>
</gene>
<sequence length="380" mass="41972">MEFPDAGDERFESVDPAAVGLDPDAVREAAEFHLTTGTPPAQVAYDFSNQEPWDESEGELGYTLGPMPDRRGGPAGLILKGGRLVAEWGDTRRVDHSFSVAKSFLSIVAGAAWDRGLFELDERVADAAGHAEDGGFDSEQNASITWRHLLQQTSEWEGTLFDRPDSIDRNRGVGKTGGPGKGEHRELQAPGTHWEYNDVRINRLALSLLRLWAKPLPRVLAHEVMDPAGATRTWGWHGYHNSDVTVEGRTMKSVSGGGHWGGGFWGSARDLARAGHLLLNRGRWGGQRLLSAEWVDAATAPCEVNPNYGFLLWRNADRTLWPSAPESAYAMLGHGQNVVWVDPEHDLVVVLRWLALSDDRADREDLPNQDRFFDRLLAGV</sequence>
<name>A0A1M5UMP7_9EURY</name>
<evidence type="ECO:0000313" key="4">
    <source>
        <dbReference type="EMBL" id="SHH64221.1"/>
    </source>
</evidence>
<dbReference type="Gene3D" id="3.40.710.10">
    <property type="entry name" value="DD-peptidase/beta-lactamase superfamily"/>
    <property type="match status" value="1"/>
</dbReference>
<keyword evidence="5" id="KW-1185">Reference proteome</keyword>
<dbReference type="RefSeq" id="WP_073311169.1">
    <property type="nucleotide sequence ID" value="NZ_FQWV01000011.1"/>
</dbReference>
<evidence type="ECO:0000256" key="2">
    <source>
        <dbReference type="SAM" id="MobiDB-lite"/>
    </source>
</evidence>
<dbReference type="PANTHER" id="PTHR43283:SF11">
    <property type="entry name" value="BETA-LACTAMASE-RELATED DOMAIN-CONTAINING PROTEIN"/>
    <property type="match status" value="1"/>
</dbReference>
<dbReference type="InterPro" id="IPR012338">
    <property type="entry name" value="Beta-lactam/transpept-like"/>
</dbReference>
<dbReference type="PANTHER" id="PTHR43283">
    <property type="entry name" value="BETA-LACTAMASE-RELATED"/>
    <property type="match status" value="1"/>
</dbReference>
<evidence type="ECO:0000259" key="3">
    <source>
        <dbReference type="Pfam" id="PF00144"/>
    </source>
</evidence>
<dbReference type="InterPro" id="IPR050789">
    <property type="entry name" value="Diverse_Enzym_Activities"/>
</dbReference>
<evidence type="ECO:0000256" key="1">
    <source>
        <dbReference type="ARBA" id="ARBA00022801"/>
    </source>
</evidence>
<dbReference type="Proteomes" id="UP000184357">
    <property type="component" value="Unassembled WGS sequence"/>
</dbReference>
<feature type="region of interest" description="Disordered" evidence="2">
    <location>
        <begin position="167"/>
        <end position="189"/>
    </location>
</feature>